<feature type="compositionally biased region" description="Basic and acidic residues" evidence="1">
    <location>
        <begin position="60"/>
        <end position="69"/>
    </location>
</feature>
<comment type="caution">
    <text evidence="2">The sequence shown here is derived from an EMBL/GenBank/DDBJ whole genome shotgun (WGS) entry which is preliminary data.</text>
</comment>
<accession>A0AA39LCQ2</accession>
<evidence type="ECO:0000256" key="1">
    <source>
        <dbReference type="SAM" id="MobiDB-lite"/>
    </source>
</evidence>
<protein>
    <submittedName>
        <fullName evidence="2">Uncharacterized protein</fullName>
    </submittedName>
</protein>
<evidence type="ECO:0000313" key="3">
    <source>
        <dbReference type="Proteomes" id="UP001175261"/>
    </source>
</evidence>
<proteinExistence type="predicted"/>
<reference evidence="2" key="1">
    <citation type="submission" date="2022-10" db="EMBL/GenBank/DDBJ databases">
        <title>Determination and structural analysis of whole genome sequence of Sarocladium strictum F4-1.</title>
        <authorList>
            <person name="Hu L."/>
            <person name="Jiang Y."/>
        </authorList>
    </citation>
    <scope>NUCLEOTIDE SEQUENCE</scope>
    <source>
        <strain evidence="2">F4-1</strain>
    </source>
</reference>
<organism evidence="2 3">
    <name type="scientific">Sarocladium strictum</name>
    <name type="common">Black bundle disease fungus</name>
    <name type="synonym">Acremonium strictum</name>
    <dbReference type="NCBI Taxonomy" id="5046"/>
    <lineage>
        <taxon>Eukaryota</taxon>
        <taxon>Fungi</taxon>
        <taxon>Dikarya</taxon>
        <taxon>Ascomycota</taxon>
        <taxon>Pezizomycotina</taxon>
        <taxon>Sordariomycetes</taxon>
        <taxon>Hypocreomycetidae</taxon>
        <taxon>Hypocreales</taxon>
        <taxon>Sarocladiaceae</taxon>
        <taxon>Sarocladium</taxon>
    </lineage>
</organism>
<evidence type="ECO:0000313" key="2">
    <source>
        <dbReference type="EMBL" id="KAK0392315.1"/>
    </source>
</evidence>
<keyword evidence="3" id="KW-1185">Reference proteome</keyword>
<dbReference type="Proteomes" id="UP001175261">
    <property type="component" value="Unassembled WGS sequence"/>
</dbReference>
<sequence>MGGSAHLGRARHIAYILERTGLPQPTCYDTLLGLPNYLFSGDDELMSELRSSPDATDGAGDQHKAVRERSHCGVQTKPHDQAGSLTCSSAVQQSWAAPPKDDLGKYPLTVVSYLYSRFASLIAVSGCTGQEEGVQSYPKVTIALPHVRTHLCTNKL</sequence>
<name>A0AA39LCQ2_SARSR</name>
<feature type="region of interest" description="Disordered" evidence="1">
    <location>
        <begin position="48"/>
        <end position="69"/>
    </location>
</feature>
<gene>
    <name evidence="2" type="ORF">NLU13_1811</name>
</gene>
<dbReference type="EMBL" id="JAPDFR010000001">
    <property type="protein sequence ID" value="KAK0392315.1"/>
    <property type="molecule type" value="Genomic_DNA"/>
</dbReference>
<dbReference type="AlphaFoldDB" id="A0AA39LCQ2"/>